<dbReference type="AlphaFoldDB" id="A0A4Y2BN82"/>
<proteinExistence type="predicted"/>
<gene>
    <name evidence="2" type="ORF">AVEN_54550_1</name>
</gene>
<sequence length="106" mass="11666">MAISAHHGAAKSNEYGGGTLQTSSKERKLLEGTDLPFLEMEGVALPVWLAAPDEELNELITKGSERLRLCIHKDVLLHFLKNQLGENGILVPIMSLNQSDLLQFLT</sequence>
<dbReference type="EMBL" id="BGPR01000090">
    <property type="protein sequence ID" value="GBL92885.1"/>
    <property type="molecule type" value="Genomic_DNA"/>
</dbReference>
<evidence type="ECO:0000256" key="1">
    <source>
        <dbReference type="SAM" id="MobiDB-lite"/>
    </source>
</evidence>
<evidence type="ECO:0000313" key="3">
    <source>
        <dbReference type="Proteomes" id="UP000499080"/>
    </source>
</evidence>
<evidence type="ECO:0000313" key="2">
    <source>
        <dbReference type="EMBL" id="GBL92885.1"/>
    </source>
</evidence>
<keyword evidence="3" id="KW-1185">Reference proteome</keyword>
<protein>
    <submittedName>
        <fullName evidence="2">Uncharacterized protein</fullName>
    </submittedName>
</protein>
<organism evidence="2 3">
    <name type="scientific">Araneus ventricosus</name>
    <name type="common">Orbweaver spider</name>
    <name type="synonym">Epeira ventricosa</name>
    <dbReference type="NCBI Taxonomy" id="182803"/>
    <lineage>
        <taxon>Eukaryota</taxon>
        <taxon>Metazoa</taxon>
        <taxon>Ecdysozoa</taxon>
        <taxon>Arthropoda</taxon>
        <taxon>Chelicerata</taxon>
        <taxon>Arachnida</taxon>
        <taxon>Araneae</taxon>
        <taxon>Araneomorphae</taxon>
        <taxon>Entelegynae</taxon>
        <taxon>Araneoidea</taxon>
        <taxon>Araneidae</taxon>
        <taxon>Araneus</taxon>
    </lineage>
</organism>
<accession>A0A4Y2BN82</accession>
<comment type="caution">
    <text evidence="2">The sequence shown here is derived from an EMBL/GenBank/DDBJ whole genome shotgun (WGS) entry which is preliminary data.</text>
</comment>
<reference evidence="2 3" key="1">
    <citation type="journal article" date="2019" name="Sci. Rep.">
        <title>Orb-weaving spider Araneus ventricosus genome elucidates the spidroin gene catalogue.</title>
        <authorList>
            <person name="Kono N."/>
            <person name="Nakamura H."/>
            <person name="Ohtoshi R."/>
            <person name="Moran D.A.P."/>
            <person name="Shinohara A."/>
            <person name="Yoshida Y."/>
            <person name="Fujiwara M."/>
            <person name="Mori M."/>
            <person name="Tomita M."/>
            <person name="Arakawa K."/>
        </authorList>
    </citation>
    <scope>NUCLEOTIDE SEQUENCE [LARGE SCALE GENOMIC DNA]</scope>
</reference>
<dbReference type="Proteomes" id="UP000499080">
    <property type="component" value="Unassembled WGS sequence"/>
</dbReference>
<feature type="region of interest" description="Disordered" evidence="1">
    <location>
        <begin position="1"/>
        <end position="23"/>
    </location>
</feature>
<name>A0A4Y2BN82_ARAVE</name>